<accession>A0AAV6IP90</accession>
<proteinExistence type="predicted"/>
<organism evidence="2 3">
    <name type="scientific">Rhododendron griersonianum</name>
    <dbReference type="NCBI Taxonomy" id="479676"/>
    <lineage>
        <taxon>Eukaryota</taxon>
        <taxon>Viridiplantae</taxon>
        <taxon>Streptophyta</taxon>
        <taxon>Embryophyta</taxon>
        <taxon>Tracheophyta</taxon>
        <taxon>Spermatophyta</taxon>
        <taxon>Magnoliopsida</taxon>
        <taxon>eudicotyledons</taxon>
        <taxon>Gunneridae</taxon>
        <taxon>Pentapetalae</taxon>
        <taxon>asterids</taxon>
        <taxon>Ericales</taxon>
        <taxon>Ericaceae</taxon>
        <taxon>Ericoideae</taxon>
        <taxon>Rhodoreae</taxon>
        <taxon>Rhododendron</taxon>
    </lineage>
</organism>
<protein>
    <submittedName>
        <fullName evidence="2">Uncharacterized protein</fullName>
    </submittedName>
</protein>
<feature type="compositionally biased region" description="Low complexity" evidence="1">
    <location>
        <begin position="37"/>
        <end position="58"/>
    </location>
</feature>
<gene>
    <name evidence="2" type="ORF">RHGRI_029829</name>
</gene>
<feature type="region of interest" description="Disordered" evidence="1">
    <location>
        <begin position="1"/>
        <end position="60"/>
    </location>
</feature>
<evidence type="ECO:0000313" key="3">
    <source>
        <dbReference type="Proteomes" id="UP000823749"/>
    </source>
</evidence>
<dbReference type="Proteomes" id="UP000823749">
    <property type="component" value="Chromosome 10"/>
</dbReference>
<dbReference type="AlphaFoldDB" id="A0AAV6IP90"/>
<evidence type="ECO:0000256" key="1">
    <source>
        <dbReference type="SAM" id="MobiDB-lite"/>
    </source>
</evidence>
<reference evidence="2" key="1">
    <citation type="submission" date="2020-08" db="EMBL/GenBank/DDBJ databases">
        <title>Plant Genome Project.</title>
        <authorList>
            <person name="Zhang R.-G."/>
        </authorList>
    </citation>
    <scope>NUCLEOTIDE SEQUENCE</scope>
    <source>
        <strain evidence="2">WSP0</strain>
        <tissue evidence="2">Leaf</tissue>
    </source>
</reference>
<name>A0AAV6IP90_9ERIC</name>
<keyword evidence="3" id="KW-1185">Reference proteome</keyword>
<dbReference type="EMBL" id="JACTNZ010000010">
    <property type="protein sequence ID" value="KAG5529262.1"/>
    <property type="molecule type" value="Genomic_DNA"/>
</dbReference>
<evidence type="ECO:0000313" key="2">
    <source>
        <dbReference type="EMBL" id="KAG5529262.1"/>
    </source>
</evidence>
<feature type="compositionally biased region" description="Polar residues" evidence="1">
    <location>
        <begin position="1"/>
        <end position="24"/>
    </location>
</feature>
<sequence length="141" mass="15064">MASLSPLTTASPRKLNPSRSSLSSPMGYHWHHRPTRRVTTGTTAVRGSQGSTRCSSSSPQKGFHLFSSTAKCGRSNIALTQVAGTAEVKGNHSSPSLSLCITPPKRNNKSTKSLLLLNDLTPLSPKVYLLITYCLKGLTSP</sequence>
<comment type="caution">
    <text evidence="2">The sequence shown here is derived from an EMBL/GenBank/DDBJ whole genome shotgun (WGS) entry which is preliminary data.</text>
</comment>